<evidence type="ECO:0000256" key="6">
    <source>
        <dbReference type="PROSITE-ProRule" id="PRU01373"/>
    </source>
</evidence>
<dbReference type="PANTHER" id="PTHR30582:SF2">
    <property type="entry name" value="L,D-TRANSPEPTIDASE YCIB-RELATED"/>
    <property type="match status" value="1"/>
</dbReference>
<evidence type="ECO:0000313" key="10">
    <source>
        <dbReference type="Proteomes" id="UP000321429"/>
    </source>
</evidence>
<reference evidence="9 10" key="1">
    <citation type="submission" date="2019-07" db="EMBL/GenBank/DDBJ databases">
        <title>Whole genome shotgun sequence of Lactobacillus siliginis NBRC 101315.</title>
        <authorList>
            <person name="Hosoyama A."/>
            <person name="Uohara A."/>
            <person name="Ohji S."/>
            <person name="Ichikawa N."/>
        </authorList>
    </citation>
    <scope>NUCLEOTIDE SEQUENCE [LARGE SCALE GENOMIC DNA]</scope>
    <source>
        <strain evidence="9 10">NBRC 101315</strain>
    </source>
</reference>
<dbReference type="AlphaFoldDB" id="A0A510VP50"/>
<dbReference type="Pfam" id="PF03734">
    <property type="entry name" value="YkuD"/>
    <property type="match status" value="1"/>
</dbReference>
<organism evidence="9 10">
    <name type="scientific">Furfurilactobacillus siliginis</name>
    <dbReference type="NCBI Taxonomy" id="348151"/>
    <lineage>
        <taxon>Bacteria</taxon>
        <taxon>Bacillati</taxon>
        <taxon>Bacillota</taxon>
        <taxon>Bacilli</taxon>
        <taxon>Lactobacillales</taxon>
        <taxon>Lactobacillaceae</taxon>
        <taxon>Furfurilactobacillus</taxon>
    </lineage>
</organism>
<keyword evidence="2" id="KW-0808">Transferase</keyword>
<comment type="pathway">
    <text evidence="1 6">Cell wall biogenesis; peptidoglycan biosynthesis.</text>
</comment>
<dbReference type="OrthoDB" id="177750at2"/>
<sequence>MTKRKSKVYMTILVAFVLTLMGTFSANASKKTTKAVNWQAPSEKRAYPNLTTHPHAYLAVSLKQQRVNVIDGNKKLYTMVVSSGKDNTTPKGTFAIQSERGANFYNAKLQEGANYWTSFLDHGVYLFHSVPTKADGSYNVAEAKKLGRPASHGCIRMTVADAKWINENVPTGMKVIIK</sequence>
<dbReference type="RefSeq" id="WP_057808695.1">
    <property type="nucleotide sequence ID" value="NZ_BJUD01000011.1"/>
</dbReference>
<dbReference type="EMBL" id="BJUD01000011">
    <property type="protein sequence ID" value="GEK28536.1"/>
    <property type="molecule type" value="Genomic_DNA"/>
</dbReference>
<dbReference type="GO" id="GO:0018104">
    <property type="term" value="P:peptidoglycan-protein cross-linking"/>
    <property type="evidence" value="ECO:0007669"/>
    <property type="project" value="TreeGrafter"/>
</dbReference>
<evidence type="ECO:0000256" key="3">
    <source>
        <dbReference type="ARBA" id="ARBA00022960"/>
    </source>
</evidence>
<dbReference type="GO" id="GO:0071555">
    <property type="term" value="P:cell wall organization"/>
    <property type="evidence" value="ECO:0007669"/>
    <property type="project" value="UniProtKB-UniRule"/>
</dbReference>
<evidence type="ECO:0000313" key="9">
    <source>
        <dbReference type="EMBL" id="GEK28536.1"/>
    </source>
</evidence>
<gene>
    <name evidence="9" type="ORF">LSI01_08470</name>
</gene>
<dbReference type="GO" id="GO:0008360">
    <property type="term" value="P:regulation of cell shape"/>
    <property type="evidence" value="ECO:0007669"/>
    <property type="project" value="UniProtKB-UniRule"/>
</dbReference>
<feature type="signal peptide" evidence="7">
    <location>
        <begin position="1"/>
        <end position="28"/>
    </location>
</feature>
<dbReference type="PROSITE" id="PS52029">
    <property type="entry name" value="LD_TPASE"/>
    <property type="match status" value="1"/>
</dbReference>
<proteinExistence type="predicted"/>
<keyword evidence="7" id="KW-0732">Signal</keyword>
<dbReference type="InterPro" id="IPR050979">
    <property type="entry name" value="LD-transpeptidase"/>
</dbReference>
<dbReference type="Gene3D" id="2.40.440.10">
    <property type="entry name" value="L,D-transpeptidase catalytic domain-like"/>
    <property type="match status" value="1"/>
</dbReference>
<feature type="active site" description="Proton donor/acceptor" evidence="6">
    <location>
        <position position="128"/>
    </location>
</feature>
<evidence type="ECO:0000256" key="4">
    <source>
        <dbReference type="ARBA" id="ARBA00022984"/>
    </source>
</evidence>
<dbReference type="UniPathway" id="UPA00219"/>
<dbReference type="InterPro" id="IPR038063">
    <property type="entry name" value="Transpep_catalytic_dom"/>
</dbReference>
<dbReference type="GO" id="GO:0005576">
    <property type="term" value="C:extracellular region"/>
    <property type="evidence" value="ECO:0007669"/>
    <property type="project" value="TreeGrafter"/>
</dbReference>
<accession>A0A510VP50</accession>
<keyword evidence="5 6" id="KW-0961">Cell wall biogenesis/degradation</keyword>
<evidence type="ECO:0000256" key="2">
    <source>
        <dbReference type="ARBA" id="ARBA00022679"/>
    </source>
</evidence>
<keyword evidence="4 6" id="KW-0573">Peptidoglycan synthesis</keyword>
<keyword evidence="3 6" id="KW-0133">Cell shape</keyword>
<dbReference type="CDD" id="cd16913">
    <property type="entry name" value="YkuD_like"/>
    <property type="match status" value="1"/>
</dbReference>
<feature type="active site" description="Nucleophile" evidence="6">
    <location>
        <position position="154"/>
    </location>
</feature>
<comment type="caution">
    <text evidence="9">The sequence shown here is derived from an EMBL/GenBank/DDBJ whole genome shotgun (WGS) entry which is preliminary data.</text>
</comment>
<name>A0A510VP50_9LACO</name>
<dbReference type="GO" id="GO:0016740">
    <property type="term" value="F:transferase activity"/>
    <property type="evidence" value="ECO:0007669"/>
    <property type="project" value="UniProtKB-KW"/>
</dbReference>
<dbReference type="GO" id="GO:0071972">
    <property type="term" value="F:peptidoglycan L,D-transpeptidase activity"/>
    <property type="evidence" value="ECO:0007669"/>
    <property type="project" value="TreeGrafter"/>
</dbReference>
<dbReference type="SUPFAM" id="SSF141523">
    <property type="entry name" value="L,D-transpeptidase catalytic domain-like"/>
    <property type="match status" value="1"/>
</dbReference>
<evidence type="ECO:0000259" key="8">
    <source>
        <dbReference type="PROSITE" id="PS52029"/>
    </source>
</evidence>
<dbReference type="InterPro" id="IPR005490">
    <property type="entry name" value="LD_TPept_cat_dom"/>
</dbReference>
<evidence type="ECO:0000256" key="7">
    <source>
        <dbReference type="SAM" id="SignalP"/>
    </source>
</evidence>
<feature type="domain" description="L,D-TPase catalytic" evidence="8">
    <location>
        <begin position="56"/>
        <end position="178"/>
    </location>
</feature>
<evidence type="ECO:0000256" key="1">
    <source>
        <dbReference type="ARBA" id="ARBA00004752"/>
    </source>
</evidence>
<dbReference type="PANTHER" id="PTHR30582">
    <property type="entry name" value="L,D-TRANSPEPTIDASE"/>
    <property type="match status" value="1"/>
</dbReference>
<protein>
    <recommendedName>
        <fullName evidence="8">L,D-TPase catalytic domain-containing protein</fullName>
    </recommendedName>
</protein>
<dbReference type="Proteomes" id="UP000321429">
    <property type="component" value="Unassembled WGS sequence"/>
</dbReference>
<feature type="chain" id="PRO_5021937985" description="L,D-TPase catalytic domain-containing protein" evidence="7">
    <location>
        <begin position="29"/>
        <end position="178"/>
    </location>
</feature>
<evidence type="ECO:0000256" key="5">
    <source>
        <dbReference type="ARBA" id="ARBA00023316"/>
    </source>
</evidence>